<name>A0A3E2H1V2_SCYLI</name>
<sequence>MAPSVLIIGASGNFGRPLVDEFIKNLSKFSKVGILTASSPLKFDEQKSRGIQVVAGSLLDPASYRGFDIVISLAGNSIMRLQPAMIEAAVIAGVTHFYPSEFGSDVGIEALREFRYFRDKRVTRDHLVATAKKNSDFKYTLLITGPFTEWAVDALYGVDKDTKTVNAIARYTVESTLLPLKPGQQKREIRVVGESTTFQGLVDALGEVEGVKYKSIYWLTKDALVEQEKAQRAEDEERVLYWSVRTLGASGNAVIGGPSDNDKFGFTPETARETFQRVYGKH</sequence>
<dbReference type="STRING" id="5539.A0A3E2H1V2"/>
<dbReference type="SUPFAM" id="SSF51735">
    <property type="entry name" value="NAD(P)-binding Rossmann-fold domains"/>
    <property type="match status" value="1"/>
</dbReference>
<dbReference type="GO" id="GO:0016491">
    <property type="term" value="F:oxidoreductase activity"/>
    <property type="evidence" value="ECO:0007669"/>
    <property type="project" value="UniProtKB-KW"/>
</dbReference>
<feature type="non-terminal residue" evidence="4">
    <location>
        <position position="282"/>
    </location>
</feature>
<protein>
    <recommendedName>
        <fullName evidence="3">NmrA-like domain-containing protein</fullName>
    </recommendedName>
</protein>
<dbReference type="OrthoDB" id="419598at2759"/>
<organism evidence="4 5">
    <name type="scientific">Scytalidium lignicola</name>
    <name type="common">Hyphomycete</name>
    <dbReference type="NCBI Taxonomy" id="5539"/>
    <lineage>
        <taxon>Eukaryota</taxon>
        <taxon>Fungi</taxon>
        <taxon>Dikarya</taxon>
        <taxon>Ascomycota</taxon>
        <taxon>Pezizomycotina</taxon>
        <taxon>Leotiomycetes</taxon>
        <taxon>Leotiomycetes incertae sedis</taxon>
        <taxon>Scytalidium</taxon>
    </lineage>
</organism>
<reference evidence="4 5" key="1">
    <citation type="submission" date="2018-05" db="EMBL/GenBank/DDBJ databases">
        <title>Draft genome sequence of Scytalidium lignicola DSM 105466, a ubiquitous saprotrophic fungus.</title>
        <authorList>
            <person name="Buettner E."/>
            <person name="Gebauer A.M."/>
            <person name="Hofrichter M."/>
            <person name="Liers C."/>
            <person name="Kellner H."/>
        </authorList>
    </citation>
    <scope>NUCLEOTIDE SEQUENCE [LARGE SCALE GENOMIC DNA]</scope>
    <source>
        <strain evidence="4 5">DSM 105466</strain>
    </source>
</reference>
<dbReference type="EMBL" id="NCSJ02000209">
    <property type="protein sequence ID" value="RFU27386.1"/>
    <property type="molecule type" value="Genomic_DNA"/>
</dbReference>
<dbReference type="PANTHER" id="PTHR47706:SF11">
    <property type="entry name" value="ISOFLAVONE REDUCTASE FAMILY PROTEIN (AFU_ORTHOLOGUE AFUA_1G12510)"/>
    <property type="match status" value="1"/>
</dbReference>
<dbReference type="PANTHER" id="PTHR47706">
    <property type="entry name" value="NMRA-LIKE FAMILY PROTEIN"/>
    <property type="match status" value="1"/>
</dbReference>
<feature type="domain" description="NmrA-like" evidence="3">
    <location>
        <begin position="4"/>
        <end position="148"/>
    </location>
</feature>
<keyword evidence="2" id="KW-0560">Oxidoreductase</keyword>
<dbReference type="InterPro" id="IPR008030">
    <property type="entry name" value="NmrA-like"/>
</dbReference>
<dbReference type="Proteomes" id="UP000258309">
    <property type="component" value="Unassembled WGS sequence"/>
</dbReference>
<evidence type="ECO:0000313" key="4">
    <source>
        <dbReference type="EMBL" id="RFU27386.1"/>
    </source>
</evidence>
<dbReference type="Pfam" id="PF05368">
    <property type="entry name" value="NmrA"/>
    <property type="match status" value="1"/>
</dbReference>
<keyword evidence="1" id="KW-0521">NADP</keyword>
<gene>
    <name evidence="4" type="ORF">B7463_g8952</name>
</gene>
<comment type="caution">
    <text evidence="4">The sequence shown here is derived from an EMBL/GenBank/DDBJ whole genome shotgun (WGS) entry which is preliminary data.</text>
</comment>
<dbReference type="InterPro" id="IPR036291">
    <property type="entry name" value="NAD(P)-bd_dom_sf"/>
</dbReference>
<dbReference type="InterPro" id="IPR051609">
    <property type="entry name" value="NmrA/Isoflavone_reductase-like"/>
</dbReference>
<evidence type="ECO:0000259" key="3">
    <source>
        <dbReference type="Pfam" id="PF05368"/>
    </source>
</evidence>
<dbReference type="OMA" id="ELMWSVK"/>
<dbReference type="AlphaFoldDB" id="A0A3E2H1V2"/>
<proteinExistence type="predicted"/>
<accession>A0A3E2H1V2</accession>
<feature type="non-terminal residue" evidence="4">
    <location>
        <position position="1"/>
    </location>
</feature>
<evidence type="ECO:0000256" key="1">
    <source>
        <dbReference type="ARBA" id="ARBA00022857"/>
    </source>
</evidence>
<keyword evidence="5" id="KW-1185">Reference proteome</keyword>
<evidence type="ECO:0000313" key="5">
    <source>
        <dbReference type="Proteomes" id="UP000258309"/>
    </source>
</evidence>
<evidence type="ECO:0000256" key="2">
    <source>
        <dbReference type="ARBA" id="ARBA00023002"/>
    </source>
</evidence>
<dbReference type="Gene3D" id="3.40.50.720">
    <property type="entry name" value="NAD(P)-binding Rossmann-like Domain"/>
    <property type="match status" value="1"/>
</dbReference>